<dbReference type="Proteomes" id="UP000515317">
    <property type="component" value="Chromosome"/>
</dbReference>
<gene>
    <name evidence="1" type="ORF">IZ6_10050</name>
</gene>
<accession>A0A6S6QTL6</accession>
<organism evidence="1 2">
    <name type="scientific">Terrihabitans soli</name>
    <dbReference type="NCBI Taxonomy" id="708113"/>
    <lineage>
        <taxon>Bacteria</taxon>
        <taxon>Pseudomonadati</taxon>
        <taxon>Pseudomonadota</taxon>
        <taxon>Alphaproteobacteria</taxon>
        <taxon>Hyphomicrobiales</taxon>
        <taxon>Terrihabitans</taxon>
    </lineage>
</organism>
<dbReference type="EMBL" id="AP023361">
    <property type="protein sequence ID" value="BCJ90270.1"/>
    <property type="molecule type" value="Genomic_DNA"/>
</dbReference>
<proteinExistence type="predicted"/>
<keyword evidence="2" id="KW-1185">Reference proteome</keyword>
<dbReference type="AlphaFoldDB" id="A0A6S6QTL6"/>
<protein>
    <submittedName>
        <fullName evidence="1">Uncharacterized protein</fullName>
    </submittedName>
</protein>
<sequence>MMFILRAIFWLAVVSAFLPSRHEGEPGYGEQAGRMVGAAMDYCAKNPGECVGTAKATADAIRIPADFILRAQQNMAPAPSRPVVPQPLPRPASL</sequence>
<dbReference type="RefSeq" id="WP_222876907.1">
    <property type="nucleotide sequence ID" value="NZ_AP023361.1"/>
</dbReference>
<dbReference type="KEGG" id="tso:IZ6_10050"/>
<reference evidence="1 2" key="1">
    <citation type="submission" date="2020-08" db="EMBL/GenBank/DDBJ databases">
        <title>Genome sequence of Rhizobiales bacterium strain IZ6.</title>
        <authorList>
            <person name="Nakai R."/>
            <person name="Naganuma T."/>
        </authorList>
    </citation>
    <scope>NUCLEOTIDE SEQUENCE [LARGE SCALE GENOMIC DNA]</scope>
    <source>
        <strain evidence="1 2">IZ6</strain>
    </source>
</reference>
<name>A0A6S6QTL6_9HYPH</name>
<evidence type="ECO:0000313" key="2">
    <source>
        <dbReference type="Proteomes" id="UP000515317"/>
    </source>
</evidence>
<evidence type="ECO:0000313" key="1">
    <source>
        <dbReference type="EMBL" id="BCJ90270.1"/>
    </source>
</evidence>